<dbReference type="GO" id="GO:1990063">
    <property type="term" value="C:Bam protein complex"/>
    <property type="evidence" value="ECO:0007669"/>
    <property type="project" value="TreeGrafter"/>
</dbReference>
<keyword evidence="2" id="KW-0472">Membrane</keyword>
<dbReference type="PANTHER" id="PTHR37482">
    <property type="entry name" value="OUTER MEMBRANE PROTEIN ASSEMBLY FACTOR BAME"/>
    <property type="match status" value="1"/>
</dbReference>
<dbReference type="EMBL" id="VLLK01000002">
    <property type="protein sequence ID" value="TWJ06851.1"/>
    <property type="molecule type" value="Genomic_DNA"/>
</dbReference>
<dbReference type="Proteomes" id="UP000320547">
    <property type="component" value="Unassembled WGS sequence"/>
</dbReference>
<accession>A0A562UMJ5</accession>
<reference evidence="5 6" key="1">
    <citation type="submission" date="2019-07" db="EMBL/GenBank/DDBJ databases">
        <title>Genomic Encyclopedia of Archaeal and Bacterial Type Strains, Phase II (KMG-II): from individual species to whole genera.</title>
        <authorList>
            <person name="Goeker M."/>
        </authorList>
    </citation>
    <scope>NUCLEOTIDE SEQUENCE [LARGE SCALE GENOMIC DNA]</scope>
    <source>
        <strain evidence="5 6">ATCC BAA-2084</strain>
    </source>
</reference>
<comment type="caution">
    <text evidence="5">The sequence shown here is derived from an EMBL/GenBank/DDBJ whole genome shotgun (WGS) entry which is preliminary data.</text>
</comment>
<dbReference type="InterPro" id="IPR026592">
    <property type="entry name" value="BamE"/>
</dbReference>
<dbReference type="AlphaFoldDB" id="A0A562UMJ5"/>
<keyword evidence="3" id="KW-0998">Cell outer membrane</keyword>
<dbReference type="PANTHER" id="PTHR37482:SF1">
    <property type="entry name" value="OUTER MEMBRANE PROTEIN ASSEMBLY FACTOR BAME"/>
    <property type="match status" value="1"/>
</dbReference>
<name>A0A562UMJ5_9SPHN</name>
<protein>
    <submittedName>
        <fullName evidence="5">Beta-barrel assembly machine subunit BamE</fullName>
    </submittedName>
</protein>
<keyword evidence="1" id="KW-0732">Signal</keyword>
<dbReference type="STRING" id="476157.GCA_001663155_01065"/>
<dbReference type="InterPro" id="IPR037873">
    <property type="entry name" value="BamE-like"/>
</dbReference>
<dbReference type="Pfam" id="PF04355">
    <property type="entry name" value="BamE"/>
    <property type="match status" value="1"/>
</dbReference>
<keyword evidence="6" id="KW-1185">Reference proteome</keyword>
<evidence type="ECO:0000256" key="3">
    <source>
        <dbReference type="ARBA" id="ARBA00023237"/>
    </source>
</evidence>
<dbReference type="Gene3D" id="3.30.1450.10">
    <property type="match status" value="1"/>
</dbReference>
<evidence type="ECO:0000256" key="2">
    <source>
        <dbReference type="ARBA" id="ARBA00023136"/>
    </source>
</evidence>
<evidence type="ECO:0000313" key="5">
    <source>
        <dbReference type="EMBL" id="TWJ06851.1"/>
    </source>
</evidence>
<feature type="domain" description="Outer membrane protein assembly factor BamE" evidence="4">
    <location>
        <begin position="46"/>
        <end position="121"/>
    </location>
</feature>
<evidence type="ECO:0000313" key="6">
    <source>
        <dbReference type="Proteomes" id="UP000320547"/>
    </source>
</evidence>
<evidence type="ECO:0000259" key="4">
    <source>
        <dbReference type="Pfam" id="PF04355"/>
    </source>
</evidence>
<sequence length="168" mass="18079">MRTMRDEQIQIRLAVRMIHAKAFKIGLIATLAIAMAGCTSIRQSRGYVVDALLVDAIQPGIDNQRSVEMTLGRPSFTSQYGTPTWYYVSSVTGQRAMSSPKIRSHSVLAVQFDASGNVTSTDRTGIDRVAFLSPDGDETPTLGRERGFLEDLFGNIGTVGAPGAGAPQ</sequence>
<dbReference type="GO" id="GO:0043165">
    <property type="term" value="P:Gram-negative-bacterium-type cell outer membrane assembly"/>
    <property type="evidence" value="ECO:0007669"/>
    <property type="project" value="TreeGrafter"/>
</dbReference>
<dbReference type="InterPro" id="IPR007450">
    <property type="entry name" value="BamE_dom"/>
</dbReference>
<evidence type="ECO:0000256" key="1">
    <source>
        <dbReference type="ARBA" id="ARBA00022729"/>
    </source>
</evidence>
<gene>
    <name evidence="5" type="ORF">JN10_2389</name>
</gene>
<organism evidence="5 6">
    <name type="scientific">Altererythrobacter ishigakiensis</name>
    <dbReference type="NCBI Taxonomy" id="476157"/>
    <lineage>
        <taxon>Bacteria</taxon>
        <taxon>Pseudomonadati</taxon>
        <taxon>Pseudomonadota</taxon>
        <taxon>Alphaproteobacteria</taxon>
        <taxon>Sphingomonadales</taxon>
        <taxon>Erythrobacteraceae</taxon>
        <taxon>Altererythrobacter</taxon>
    </lineage>
</organism>
<dbReference type="GO" id="GO:0051205">
    <property type="term" value="P:protein insertion into membrane"/>
    <property type="evidence" value="ECO:0007669"/>
    <property type="project" value="TreeGrafter"/>
</dbReference>
<dbReference type="GO" id="GO:0030674">
    <property type="term" value="F:protein-macromolecule adaptor activity"/>
    <property type="evidence" value="ECO:0007669"/>
    <property type="project" value="TreeGrafter"/>
</dbReference>
<proteinExistence type="predicted"/>